<dbReference type="SUPFAM" id="SSF48264">
    <property type="entry name" value="Cytochrome P450"/>
    <property type="match status" value="1"/>
</dbReference>
<keyword evidence="10" id="KW-1133">Transmembrane helix</keyword>
<feature type="transmembrane region" description="Helical" evidence="10">
    <location>
        <begin position="6"/>
        <end position="27"/>
    </location>
</feature>
<keyword evidence="6 8" id="KW-0408">Iron</keyword>
<evidence type="ECO:0000256" key="10">
    <source>
        <dbReference type="SAM" id="Phobius"/>
    </source>
</evidence>
<keyword evidence="5 9" id="KW-0560">Oxidoreductase</keyword>
<evidence type="ECO:0000256" key="9">
    <source>
        <dbReference type="RuleBase" id="RU000461"/>
    </source>
</evidence>
<sequence length="507" mass="56958">MDLIQFPFSAFTLIFLLLLFLFLFKLIKSKAGSAIRELPPGPWKLPLIGNMLCLVGSLPHRGLSDLARKYGPIMHLQLGESSTIVISTPRAAKEVLKTHDLAFATRPELLASKIILYDHTDIAFCPYGDYWRQMRKVCTLELLSAKKVRSFRSIREDENWKLVRSIHLLSGSTVDLSKMITSVINAITCRATFGNRCKDQDVMLKKIKESTNAAGGFDVADLFPSLKCVHFVSGLSVKLLKIHQKVDEIFDGMIKEHQAKTARTRKGNGEGGEEDLVDVLLRLKESGGLEFPITTKNIKAVIMDMFSAGTETSSTTLEWAMSELIRNPGVMQKAQSELREVLKGKKIVHEADIQELRYLKLVIKETLRLHPVVPLLLPRECRQQCEISGYNIPVKTKVIVNAWAIGRDPEYWHNAETFEPERFENSPIDFTGNSLEYIPFGAGRRICPGISFGLANVELPLAQLLYHFNWKLPDGVMHEDLDMSETFGATSARKTNLLVVATSYSPL</sequence>
<dbReference type="PROSITE" id="PS00086">
    <property type="entry name" value="CYTOCHROME_P450"/>
    <property type="match status" value="1"/>
</dbReference>
<dbReference type="InterPro" id="IPR001128">
    <property type="entry name" value="Cyt_P450"/>
</dbReference>
<comment type="cofactor">
    <cofactor evidence="1 8">
        <name>heme</name>
        <dbReference type="ChEBI" id="CHEBI:30413"/>
    </cofactor>
</comment>
<gene>
    <name evidence="11" type="ORF">RJ639_025139</name>
</gene>
<evidence type="ECO:0000256" key="4">
    <source>
        <dbReference type="ARBA" id="ARBA00022723"/>
    </source>
</evidence>
<protein>
    <recommendedName>
        <fullName evidence="13">Cytochrome P450</fullName>
    </recommendedName>
</protein>
<dbReference type="PRINTS" id="PR00463">
    <property type="entry name" value="EP450I"/>
</dbReference>
<accession>A0AA88UTJ5</accession>
<dbReference type="FunFam" id="1.10.630.10:FF:000008">
    <property type="entry name" value="Cytochrome P450 71D8"/>
    <property type="match status" value="1"/>
</dbReference>
<organism evidence="11 12">
    <name type="scientific">Escallonia herrerae</name>
    <dbReference type="NCBI Taxonomy" id="1293975"/>
    <lineage>
        <taxon>Eukaryota</taxon>
        <taxon>Viridiplantae</taxon>
        <taxon>Streptophyta</taxon>
        <taxon>Embryophyta</taxon>
        <taxon>Tracheophyta</taxon>
        <taxon>Spermatophyta</taxon>
        <taxon>Magnoliopsida</taxon>
        <taxon>eudicotyledons</taxon>
        <taxon>Gunneridae</taxon>
        <taxon>Pentapetalae</taxon>
        <taxon>asterids</taxon>
        <taxon>campanulids</taxon>
        <taxon>Escalloniales</taxon>
        <taxon>Escalloniaceae</taxon>
        <taxon>Escallonia</taxon>
    </lineage>
</organism>
<dbReference type="PANTHER" id="PTHR47953:SF16">
    <property type="entry name" value="CYTOCHROME P450 71D8"/>
    <property type="match status" value="1"/>
</dbReference>
<keyword evidence="10" id="KW-0812">Transmembrane</keyword>
<evidence type="ECO:0000256" key="3">
    <source>
        <dbReference type="ARBA" id="ARBA00022617"/>
    </source>
</evidence>
<feature type="binding site" description="axial binding residue" evidence="8">
    <location>
        <position position="447"/>
    </location>
    <ligand>
        <name>heme</name>
        <dbReference type="ChEBI" id="CHEBI:30413"/>
    </ligand>
    <ligandPart>
        <name>Fe</name>
        <dbReference type="ChEBI" id="CHEBI:18248"/>
    </ligandPart>
</feature>
<dbReference type="CDD" id="cd11072">
    <property type="entry name" value="CYP71-like"/>
    <property type="match status" value="1"/>
</dbReference>
<dbReference type="AlphaFoldDB" id="A0AA88UTJ5"/>
<evidence type="ECO:0000256" key="2">
    <source>
        <dbReference type="ARBA" id="ARBA00010617"/>
    </source>
</evidence>
<evidence type="ECO:0000256" key="6">
    <source>
        <dbReference type="ARBA" id="ARBA00023004"/>
    </source>
</evidence>
<comment type="caution">
    <text evidence="11">The sequence shown here is derived from an EMBL/GenBank/DDBJ whole genome shotgun (WGS) entry which is preliminary data.</text>
</comment>
<dbReference type="GO" id="GO:0005506">
    <property type="term" value="F:iron ion binding"/>
    <property type="evidence" value="ECO:0007669"/>
    <property type="project" value="InterPro"/>
</dbReference>
<dbReference type="Proteomes" id="UP001188597">
    <property type="component" value="Unassembled WGS sequence"/>
</dbReference>
<dbReference type="GO" id="GO:0004497">
    <property type="term" value="F:monooxygenase activity"/>
    <property type="evidence" value="ECO:0007669"/>
    <property type="project" value="UniProtKB-KW"/>
</dbReference>
<keyword evidence="3 8" id="KW-0349">Heme</keyword>
<dbReference type="EMBL" id="JAVXUP010004456">
    <property type="protein sequence ID" value="KAK2997079.1"/>
    <property type="molecule type" value="Genomic_DNA"/>
</dbReference>
<dbReference type="Gene3D" id="1.10.630.10">
    <property type="entry name" value="Cytochrome P450"/>
    <property type="match status" value="1"/>
</dbReference>
<evidence type="ECO:0000313" key="11">
    <source>
        <dbReference type="EMBL" id="KAK2997079.1"/>
    </source>
</evidence>
<keyword evidence="10" id="KW-0472">Membrane</keyword>
<dbReference type="PRINTS" id="PR00385">
    <property type="entry name" value="P450"/>
</dbReference>
<dbReference type="InterPro" id="IPR036396">
    <property type="entry name" value="Cyt_P450_sf"/>
</dbReference>
<dbReference type="GO" id="GO:0016705">
    <property type="term" value="F:oxidoreductase activity, acting on paired donors, with incorporation or reduction of molecular oxygen"/>
    <property type="evidence" value="ECO:0007669"/>
    <property type="project" value="InterPro"/>
</dbReference>
<dbReference type="InterPro" id="IPR052306">
    <property type="entry name" value="CYP450_71D"/>
</dbReference>
<keyword evidence="12" id="KW-1185">Reference proteome</keyword>
<comment type="similarity">
    <text evidence="2 9">Belongs to the cytochrome P450 family.</text>
</comment>
<evidence type="ECO:0000256" key="8">
    <source>
        <dbReference type="PIRSR" id="PIRSR602401-1"/>
    </source>
</evidence>
<dbReference type="Pfam" id="PF00067">
    <property type="entry name" value="p450"/>
    <property type="match status" value="1"/>
</dbReference>
<name>A0AA88UTJ5_9ASTE</name>
<dbReference type="PANTHER" id="PTHR47953">
    <property type="entry name" value="OS08G0105600 PROTEIN"/>
    <property type="match status" value="1"/>
</dbReference>
<keyword evidence="7 9" id="KW-0503">Monooxygenase</keyword>
<reference evidence="11" key="1">
    <citation type="submission" date="2022-12" db="EMBL/GenBank/DDBJ databases">
        <title>Draft genome assemblies for two species of Escallonia (Escalloniales).</title>
        <authorList>
            <person name="Chanderbali A."/>
            <person name="Dervinis C."/>
            <person name="Anghel I."/>
            <person name="Soltis D."/>
            <person name="Soltis P."/>
            <person name="Zapata F."/>
        </authorList>
    </citation>
    <scope>NUCLEOTIDE SEQUENCE</scope>
    <source>
        <strain evidence="11">UCBG64.0493</strain>
        <tissue evidence="11">Leaf</tissue>
    </source>
</reference>
<evidence type="ECO:0008006" key="13">
    <source>
        <dbReference type="Google" id="ProtNLM"/>
    </source>
</evidence>
<evidence type="ECO:0000256" key="1">
    <source>
        <dbReference type="ARBA" id="ARBA00001971"/>
    </source>
</evidence>
<proteinExistence type="inferred from homology"/>
<dbReference type="InterPro" id="IPR017972">
    <property type="entry name" value="Cyt_P450_CS"/>
</dbReference>
<dbReference type="InterPro" id="IPR002401">
    <property type="entry name" value="Cyt_P450_E_grp-I"/>
</dbReference>
<dbReference type="GO" id="GO:0020037">
    <property type="term" value="F:heme binding"/>
    <property type="evidence" value="ECO:0007669"/>
    <property type="project" value="InterPro"/>
</dbReference>
<keyword evidence="4 8" id="KW-0479">Metal-binding</keyword>
<evidence type="ECO:0000256" key="5">
    <source>
        <dbReference type="ARBA" id="ARBA00023002"/>
    </source>
</evidence>
<evidence type="ECO:0000313" key="12">
    <source>
        <dbReference type="Proteomes" id="UP001188597"/>
    </source>
</evidence>
<evidence type="ECO:0000256" key="7">
    <source>
        <dbReference type="ARBA" id="ARBA00023033"/>
    </source>
</evidence>